<dbReference type="InterPro" id="IPR009100">
    <property type="entry name" value="AcylCoA_DH/oxidase_NM_dom_sf"/>
</dbReference>
<dbReference type="Gene3D" id="1.10.3140.10">
    <property type="entry name" value="4-hydroxybutyryl-coa dehydratase, domain 1"/>
    <property type="match status" value="1"/>
</dbReference>
<dbReference type="Pfam" id="PF11794">
    <property type="entry name" value="HpaB_N"/>
    <property type="match status" value="1"/>
</dbReference>
<dbReference type="Proteomes" id="UP000315289">
    <property type="component" value="Unassembled WGS sequence"/>
</dbReference>
<keyword evidence="1" id="KW-0285">Flavoprotein</keyword>
<dbReference type="SUPFAM" id="SSF56645">
    <property type="entry name" value="Acyl-CoA dehydrogenase NM domain-like"/>
    <property type="match status" value="1"/>
</dbReference>
<evidence type="ECO:0000256" key="1">
    <source>
        <dbReference type="ARBA" id="ARBA00022630"/>
    </source>
</evidence>
<dbReference type="Gene3D" id="2.40.110.10">
    <property type="entry name" value="Butyryl-CoA Dehydrogenase, subunit A, domain 2"/>
    <property type="match status" value="1"/>
</dbReference>
<protein>
    <submittedName>
        <fullName evidence="6">4-hydroxybutyryl-CoA dehydratase</fullName>
    </submittedName>
</protein>
<gene>
    <name evidence="6" type="primary">hbcd</name>
    <name evidence="6" type="ORF">NARC_150133</name>
</gene>
<dbReference type="InterPro" id="IPR024719">
    <property type="entry name" value="HpaB/PvcC/4-BUDH_C"/>
</dbReference>
<evidence type="ECO:0000256" key="3">
    <source>
        <dbReference type="ARBA" id="ARBA00023002"/>
    </source>
</evidence>
<sequence>MPIKNGSEYIESLRNRNLQVYLFGDLVKEPVDHPMIRPSINAVAATYDIAVEDPEIGSATSSLTGLKVNRFLHIAESSQDLVNQNRMQRKLGQQTGTCFQRCVGMDALNSLYSTTYEIDKKYQTPYHPRLVEFIKKIQYENHVIGGTMTDAKGDRSLSPSQQEDPDMFVHIVKKDDKGVYIKGAKAHQTGCINSHWLIVMPTMRMRPEDKDYAIVGAIPVDAKGITYIYGRQSCDTRSMEEGDLDSGNSQFSGQEALIIFDNVFIPNELIFMEGEVEFASMLVERFTCYHRRSYVCKTGLGDVLIGASAAIAEYNGVSNASHIKDKLIEMTHLNETIFAAGIASSHQAYKTQSGNFINDDMLANVCKHNVTRFPYEIGRLAQDIAGGLMVTMPSEQDFRGPITGPLLDKYLKGRKGVSTEDRVRILRLIENMTLGRNAVGYLTESMHGAGSPQAQRIQIARQMQLEYKKKLARKLAKIPEGEDTVSDPSLAESSDYFDRIFGIKK</sequence>
<dbReference type="InterPro" id="IPR036250">
    <property type="entry name" value="AcylCo_DH-like_C"/>
</dbReference>
<accession>A0A557SSF9</accession>
<dbReference type="PANTHER" id="PTHR36117:SF3">
    <property type="entry name" value="4-HYDROXYPHENYLACETATE 3-MONOOXYGENASE-RELATED"/>
    <property type="match status" value="1"/>
</dbReference>
<dbReference type="PIRSF" id="PIRSF000331">
    <property type="entry name" value="HpaA_HpaB"/>
    <property type="match status" value="1"/>
</dbReference>
<dbReference type="SUPFAM" id="SSF47203">
    <property type="entry name" value="Acyl-CoA dehydrogenase C-terminal domain-like"/>
    <property type="match status" value="1"/>
</dbReference>
<dbReference type="InterPro" id="IPR046373">
    <property type="entry name" value="Acyl-CoA_Oxase/DH_mid-dom_sf"/>
</dbReference>
<dbReference type="EMBL" id="VOAH01000015">
    <property type="protein sequence ID" value="TVP39539.1"/>
    <property type="molecule type" value="Genomic_DNA"/>
</dbReference>
<organism evidence="6 7">
    <name type="scientific">Candidatus Nitrosocosmicus arcticus</name>
    <dbReference type="NCBI Taxonomy" id="2035267"/>
    <lineage>
        <taxon>Archaea</taxon>
        <taxon>Nitrososphaerota</taxon>
        <taxon>Nitrososphaeria</taxon>
        <taxon>Nitrososphaerales</taxon>
        <taxon>Nitrososphaeraceae</taxon>
        <taxon>Candidatus Nitrosocosmicus</taxon>
    </lineage>
</organism>
<name>A0A557SSF9_9ARCH</name>
<dbReference type="RefSeq" id="WP_144733887.1">
    <property type="nucleotide sequence ID" value="NZ_ML675590.1"/>
</dbReference>
<dbReference type="Pfam" id="PF03241">
    <property type="entry name" value="HpaB"/>
    <property type="match status" value="1"/>
</dbReference>
<dbReference type="InterPro" id="IPR004925">
    <property type="entry name" value="HpaB/PvcC/4-BUDH"/>
</dbReference>
<evidence type="ECO:0000259" key="4">
    <source>
        <dbReference type="Pfam" id="PF03241"/>
    </source>
</evidence>
<reference evidence="6 7" key="1">
    <citation type="journal article" date="2019" name="Front. Microbiol.">
        <title>Ammonia Oxidation by the Arctic Terrestrial Thaumarchaeote Candidatus Nitrosocosmicus arcticus Is Stimulated by Increasing Temperatures.</title>
        <authorList>
            <person name="Alves R.J.E."/>
            <person name="Kerou M."/>
            <person name="Zappe A."/>
            <person name="Bittner R."/>
            <person name="Abby S.S."/>
            <person name="Schmidt H.A."/>
            <person name="Pfeifer K."/>
            <person name="Schleper C."/>
        </authorList>
    </citation>
    <scope>NUCLEOTIDE SEQUENCE [LARGE SCALE GENOMIC DNA]</scope>
    <source>
        <strain evidence="6 7">Kfb</strain>
    </source>
</reference>
<dbReference type="Gene3D" id="1.20.140.10">
    <property type="entry name" value="Butyryl-CoA Dehydrogenase, subunit A, domain 3"/>
    <property type="match status" value="1"/>
</dbReference>
<comment type="caution">
    <text evidence="6">The sequence shown here is derived from an EMBL/GenBank/DDBJ whole genome shotgun (WGS) entry which is preliminary data.</text>
</comment>
<evidence type="ECO:0000259" key="5">
    <source>
        <dbReference type="Pfam" id="PF11794"/>
    </source>
</evidence>
<keyword evidence="2" id="KW-0274">FAD</keyword>
<dbReference type="OrthoDB" id="32865at2157"/>
<dbReference type="InterPro" id="IPR024674">
    <property type="entry name" value="HpaB/PvcC/4-BUDH_N"/>
</dbReference>
<evidence type="ECO:0000256" key="2">
    <source>
        <dbReference type="ARBA" id="ARBA00022827"/>
    </source>
</evidence>
<feature type="domain" description="HpaB/PvcC/4-BUDH N-terminal" evidence="5">
    <location>
        <begin position="6"/>
        <end position="272"/>
    </location>
</feature>
<feature type="domain" description="HpaB/PvcC/4-BUDH C-terminal" evidence="4">
    <location>
        <begin position="280"/>
        <end position="476"/>
    </location>
</feature>
<keyword evidence="3" id="KW-0560">Oxidoreductase</keyword>
<dbReference type="AlphaFoldDB" id="A0A557SSF9"/>
<evidence type="ECO:0000313" key="6">
    <source>
        <dbReference type="EMBL" id="TVP39539.1"/>
    </source>
</evidence>
<keyword evidence="7" id="KW-1185">Reference proteome</keyword>
<evidence type="ECO:0000313" key="7">
    <source>
        <dbReference type="Proteomes" id="UP000315289"/>
    </source>
</evidence>
<dbReference type="PANTHER" id="PTHR36117">
    <property type="entry name" value="4-HYDROXYPHENYLACETATE 3-MONOOXYGENASE-RELATED"/>
    <property type="match status" value="1"/>
</dbReference>
<proteinExistence type="predicted"/>
<dbReference type="GO" id="GO:0016627">
    <property type="term" value="F:oxidoreductase activity, acting on the CH-CH group of donors"/>
    <property type="evidence" value="ECO:0007669"/>
    <property type="project" value="InterPro"/>
</dbReference>